<dbReference type="FunFam" id="3.60.15.10:FF:000041">
    <property type="entry name" value="Metallo-beta-lactamase domain protein"/>
    <property type="match status" value="1"/>
</dbReference>
<dbReference type="Pfam" id="PF00753">
    <property type="entry name" value="Lactamase_B"/>
    <property type="match status" value="2"/>
</dbReference>
<comment type="similarity">
    <text evidence="2">Belongs to the metallo-beta-lactamase superfamily. Glyoxalase II family.</text>
</comment>
<evidence type="ECO:0000256" key="1">
    <source>
        <dbReference type="ARBA" id="ARBA00001947"/>
    </source>
</evidence>
<dbReference type="InterPro" id="IPR050662">
    <property type="entry name" value="Sec-metab_biosynth-thioest"/>
</dbReference>
<feature type="domain" description="Metallo-beta-lactamase" evidence="6">
    <location>
        <begin position="32"/>
        <end position="188"/>
    </location>
</feature>
<dbReference type="InterPro" id="IPR036388">
    <property type="entry name" value="WH-like_DNA-bd_sf"/>
</dbReference>
<dbReference type="InParanoid" id="A0A3N4M362"/>
<dbReference type="STRING" id="1051890.A0A3N4M362"/>
<evidence type="ECO:0000313" key="7">
    <source>
        <dbReference type="EMBL" id="RPB29457.1"/>
    </source>
</evidence>
<dbReference type="GO" id="GO:0044550">
    <property type="term" value="P:secondary metabolite biosynthetic process"/>
    <property type="evidence" value="ECO:0007669"/>
    <property type="project" value="TreeGrafter"/>
</dbReference>
<evidence type="ECO:0000256" key="2">
    <source>
        <dbReference type="ARBA" id="ARBA00006759"/>
    </source>
</evidence>
<dbReference type="EMBL" id="ML121527">
    <property type="protein sequence ID" value="RPB29457.1"/>
    <property type="molecule type" value="Genomic_DNA"/>
</dbReference>
<keyword evidence="8" id="KW-1185">Reference proteome</keyword>
<dbReference type="Proteomes" id="UP000267821">
    <property type="component" value="Unassembled WGS sequence"/>
</dbReference>
<dbReference type="Pfam" id="PF17778">
    <property type="entry name" value="WHD_BLACT"/>
    <property type="match status" value="1"/>
</dbReference>
<dbReference type="Gene3D" id="3.60.15.10">
    <property type="entry name" value="Ribonuclease Z/Hydroxyacylglutathione hydrolase-like"/>
    <property type="match status" value="1"/>
</dbReference>
<dbReference type="InterPro" id="IPR001279">
    <property type="entry name" value="Metallo-B-lactamas"/>
</dbReference>
<evidence type="ECO:0000313" key="8">
    <source>
        <dbReference type="Proteomes" id="UP000267821"/>
    </source>
</evidence>
<dbReference type="OrthoDB" id="17458at2759"/>
<dbReference type="AlphaFoldDB" id="A0A3N4M362"/>
<dbReference type="PANTHER" id="PTHR23131:SF0">
    <property type="entry name" value="ENDORIBONUCLEASE LACTB2"/>
    <property type="match status" value="1"/>
</dbReference>
<dbReference type="GO" id="GO:0046872">
    <property type="term" value="F:metal ion binding"/>
    <property type="evidence" value="ECO:0007669"/>
    <property type="project" value="UniProtKB-KW"/>
</dbReference>
<dbReference type="SUPFAM" id="SSF56281">
    <property type="entry name" value="Metallo-hydrolase/oxidoreductase"/>
    <property type="match status" value="1"/>
</dbReference>
<protein>
    <submittedName>
        <fullName evidence="7">Metallo-beta-lactamase superfamily protein</fullName>
    </submittedName>
</protein>
<reference evidence="7 8" key="1">
    <citation type="journal article" date="2018" name="Nat. Ecol. Evol.">
        <title>Pezizomycetes genomes reveal the molecular basis of ectomycorrhizal truffle lifestyle.</title>
        <authorList>
            <person name="Murat C."/>
            <person name="Payen T."/>
            <person name="Noel B."/>
            <person name="Kuo A."/>
            <person name="Morin E."/>
            <person name="Chen J."/>
            <person name="Kohler A."/>
            <person name="Krizsan K."/>
            <person name="Balestrini R."/>
            <person name="Da Silva C."/>
            <person name="Montanini B."/>
            <person name="Hainaut M."/>
            <person name="Levati E."/>
            <person name="Barry K.W."/>
            <person name="Belfiori B."/>
            <person name="Cichocki N."/>
            <person name="Clum A."/>
            <person name="Dockter R.B."/>
            <person name="Fauchery L."/>
            <person name="Guy J."/>
            <person name="Iotti M."/>
            <person name="Le Tacon F."/>
            <person name="Lindquist E.A."/>
            <person name="Lipzen A."/>
            <person name="Malagnac F."/>
            <person name="Mello A."/>
            <person name="Molinier V."/>
            <person name="Miyauchi S."/>
            <person name="Poulain J."/>
            <person name="Riccioni C."/>
            <person name="Rubini A."/>
            <person name="Sitrit Y."/>
            <person name="Splivallo R."/>
            <person name="Traeger S."/>
            <person name="Wang M."/>
            <person name="Zifcakova L."/>
            <person name="Wipf D."/>
            <person name="Zambonelli A."/>
            <person name="Paolocci F."/>
            <person name="Nowrousian M."/>
            <person name="Ottonello S."/>
            <person name="Baldrian P."/>
            <person name="Spatafora J.W."/>
            <person name="Henrissat B."/>
            <person name="Nagy L.G."/>
            <person name="Aury J.M."/>
            <person name="Wincker P."/>
            <person name="Grigoriev I.V."/>
            <person name="Bonfante P."/>
            <person name="Martin F.M."/>
        </authorList>
    </citation>
    <scope>NUCLEOTIDE SEQUENCE [LARGE SCALE GENOMIC DNA]</scope>
    <source>
        <strain evidence="7 8">ATCC MYA-4762</strain>
    </source>
</reference>
<accession>A0A3N4M362</accession>
<dbReference type="CDD" id="cd07722">
    <property type="entry name" value="LACTB2-like_MBL-fold"/>
    <property type="match status" value="1"/>
</dbReference>
<dbReference type="InterPro" id="IPR041516">
    <property type="entry name" value="LACTB2_WH"/>
</dbReference>
<evidence type="ECO:0000256" key="4">
    <source>
        <dbReference type="ARBA" id="ARBA00022801"/>
    </source>
</evidence>
<name>A0A3N4M362_9PEZI</name>
<dbReference type="SMART" id="SM00849">
    <property type="entry name" value="Lactamase_B"/>
    <property type="match status" value="1"/>
</dbReference>
<keyword evidence="3" id="KW-0479">Metal-binding</keyword>
<evidence type="ECO:0000256" key="5">
    <source>
        <dbReference type="ARBA" id="ARBA00022833"/>
    </source>
</evidence>
<dbReference type="PANTHER" id="PTHR23131">
    <property type="entry name" value="ENDORIBONUCLEASE LACTB2"/>
    <property type="match status" value="1"/>
</dbReference>
<gene>
    <name evidence="7" type="ORF">L211DRAFT_816154</name>
</gene>
<keyword evidence="4" id="KW-0378">Hydrolase</keyword>
<comment type="cofactor">
    <cofactor evidence="1">
        <name>Zn(2+)</name>
        <dbReference type="ChEBI" id="CHEBI:29105"/>
    </cofactor>
</comment>
<organism evidence="7 8">
    <name type="scientific">Terfezia boudieri ATCC MYA-4762</name>
    <dbReference type="NCBI Taxonomy" id="1051890"/>
    <lineage>
        <taxon>Eukaryota</taxon>
        <taxon>Fungi</taxon>
        <taxon>Dikarya</taxon>
        <taxon>Ascomycota</taxon>
        <taxon>Pezizomycotina</taxon>
        <taxon>Pezizomycetes</taxon>
        <taxon>Pezizales</taxon>
        <taxon>Pezizaceae</taxon>
        <taxon>Terfezia</taxon>
    </lineage>
</organism>
<evidence type="ECO:0000259" key="6">
    <source>
        <dbReference type="SMART" id="SM00849"/>
    </source>
</evidence>
<keyword evidence="5" id="KW-0862">Zinc</keyword>
<dbReference type="InterPro" id="IPR047921">
    <property type="entry name" value="LACTB2-like_MBL-fold"/>
</dbReference>
<sequence>MSVFGTLPDTKRLSKRVIRIMGGNPGKFTLQGSNTYLIGTGDKRILIDTGAGHEHWIKTLEKVLADEKAEVSTALVTHWHYDHVGGIADLKKISPGTVVYKNRPSGGQEDITDRQVFSVEGASLTAYYTPGHTVDHMCFFLSEESALFTGDNVLGHGTSVFEDLATYLSSLEKMKEIPALSGRGYPGHGEVLDDAKDAVDGYIAHRMARERQVLMVMKEGHPLGGDEVMTAMEMVRLIYKEIPRELWSTAEMGVVQILEKLEGEKKVLREGEGWVLWERAGLA</sequence>
<proteinExistence type="inferred from homology"/>
<evidence type="ECO:0000256" key="3">
    <source>
        <dbReference type="ARBA" id="ARBA00022723"/>
    </source>
</evidence>
<dbReference type="InterPro" id="IPR036866">
    <property type="entry name" value="RibonucZ/Hydroxyglut_hydro"/>
</dbReference>
<dbReference type="GO" id="GO:0016787">
    <property type="term" value="F:hydrolase activity"/>
    <property type="evidence" value="ECO:0007669"/>
    <property type="project" value="UniProtKB-KW"/>
</dbReference>
<dbReference type="Gene3D" id="1.10.10.10">
    <property type="entry name" value="Winged helix-like DNA-binding domain superfamily/Winged helix DNA-binding domain"/>
    <property type="match status" value="1"/>
</dbReference>